<dbReference type="CDD" id="cd00446">
    <property type="entry name" value="GrpE"/>
    <property type="match status" value="1"/>
</dbReference>
<feature type="region of interest" description="Disordered" evidence="6">
    <location>
        <begin position="233"/>
        <end position="254"/>
    </location>
</feature>
<dbReference type="PROSITE" id="PS01071">
    <property type="entry name" value="GRPE"/>
    <property type="match status" value="1"/>
</dbReference>
<proteinExistence type="inferred from homology"/>
<comment type="similarity">
    <text evidence="1 3 5">Belongs to the GrpE family.</text>
</comment>
<evidence type="ECO:0000256" key="1">
    <source>
        <dbReference type="ARBA" id="ARBA00009054"/>
    </source>
</evidence>
<dbReference type="InterPro" id="IPR013805">
    <property type="entry name" value="GrpE_CC"/>
</dbReference>
<sequence>MSQQDEQAPRVVIGDERRIDPTSGTVRVPAGEEPAGATPEQGEQMSEHDNDTSSSGNGAGPVVEPPPTGGIESGADDTARQLAERTEDLQRVTAEYANYRRRVERDRVLVVDQAAERFAGQLFPIVDDIERARDHGDLTGAFKVVADRVLGLLDGLGVTSFGKPGDPFDPALHEAVLHDTSPEVTEPTATTVLRPGFQRGDRVLRTAMVGVSEPETPVAPAAAAPEVVDAEVVDTAADAGRPDADQPGSGPAAG</sequence>
<evidence type="ECO:0000313" key="8">
    <source>
        <dbReference type="EMBL" id="NIH67265.1"/>
    </source>
</evidence>
<dbReference type="Gene3D" id="3.90.20.20">
    <property type="match status" value="1"/>
</dbReference>
<dbReference type="NCBIfam" id="NF010761">
    <property type="entry name" value="PRK14164.1"/>
    <property type="match status" value="1"/>
</dbReference>
<dbReference type="InterPro" id="IPR000740">
    <property type="entry name" value="GrpE"/>
</dbReference>
<dbReference type="PANTHER" id="PTHR21237:SF23">
    <property type="entry name" value="GRPE PROTEIN HOMOLOG, MITOCHONDRIAL"/>
    <property type="match status" value="1"/>
</dbReference>
<accession>A0A846LP97</accession>
<dbReference type="Proteomes" id="UP000552836">
    <property type="component" value="Unassembled WGS sequence"/>
</dbReference>
<comment type="caution">
    <text evidence="8">The sequence shown here is derived from an EMBL/GenBank/DDBJ whole genome shotgun (WGS) entry which is preliminary data.</text>
</comment>
<dbReference type="RefSeq" id="WP_166754711.1">
    <property type="nucleotide sequence ID" value="NZ_BAABJU010000001.1"/>
</dbReference>
<reference evidence="7" key="1">
    <citation type="journal article" date="2014" name="Int. J. Syst. Evol. Microbiol.">
        <title>Complete genome of a new Firmicutes species belonging to the dominant human colonic microbiota ('Ruminococcus bicirculans') reveals two chromosomes and a selective capacity to utilize plant glucans.</title>
        <authorList>
            <consortium name="NISC Comparative Sequencing Program"/>
            <person name="Wegmann U."/>
            <person name="Louis P."/>
            <person name="Goesmann A."/>
            <person name="Henrissat B."/>
            <person name="Duncan S.H."/>
            <person name="Flint H.J."/>
        </authorList>
    </citation>
    <scope>NUCLEOTIDE SEQUENCE</scope>
    <source>
        <strain evidence="7">CGMCC 4.5581</strain>
    </source>
</reference>
<reference evidence="10" key="2">
    <citation type="journal article" date="2019" name="Int. J. Syst. Evol. Microbiol.">
        <title>The Global Catalogue of Microorganisms (GCM) 10K type strain sequencing project: providing services to taxonomists for standard genome sequencing and annotation.</title>
        <authorList>
            <consortium name="The Broad Institute Genomics Platform"/>
            <consortium name="The Broad Institute Genome Sequencing Center for Infectious Disease"/>
            <person name="Wu L."/>
            <person name="Ma J."/>
        </authorList>
    </citation>
    <scope>NUCLEOTIDE SEQUENCE [LARGE SCALE GENOMIC DNA]</scope>
    <source>
        <strain evidence="10">CGMCC 4.5581</strain>
    </source>
</reference>
<evidence type="ECO:0000256" key="5">
    <source>
        <dbReference type="RuleBase" id="RU004478"/>
    </source>
</evidence>
<evidence type="ECO:0000313" key="10">
    <source>
        <dbReference type="Proteomes" id="UP000648663"/>
    </source>
</evidence>
<dbReference type="Pfam" id="PF01025">
    <property type="entry name" value="GrpE"/>
    <property type="match status" value="1"/>
</dbReference>
<dbReference type="EMBL" id="JAAMPA010000001">
    <property type="protein sequence ID" value="NIH67265.1"/>
    <property type="molecule type" value="Genomic_DNA"/>
</dbReference>
<dbReference type="GO" id="GO:0000774">
    <property type="term" value="F:adenyl-nucleotide exchange factor activity"/>
    <property type="evidence" value="ECO:0007669"/>
    <property type="project" value="InterPro"/>
</dbReference>
<evidence type="ECO:0000256" key="2">
    <source>
        <dbReference type="ARBA" id="ARBA00023186"/>
    </source>
</evidence>
<keyword evidence="3" id="KW-0963">Cytoplasm</keyword>
<organism evidence="8 9">
    <name type="scientific">Modestobacter marinus</name>
    <dbReference type="NCBI Taxonomy" id="477641"/>
    <lineage>
        <taxon>Bacteria</taxon>
        <taxon>Bacillati</taxon>
        <taxon>Actinomycetota</taxon>
        <taxon>Actinomycetes</taxon>
        <taxon>Geodermatophilales</taxon>
        <taxon>Geodermatophilaceae</taxon>
        <taxon>Modestobacter</taxon>
    </lineage>
</organism>
<dbReference type="AlphaFoldDB" id="A0A846LP97"/>
<reference evidence="7" key="4">
    <citation type="submission" date="2024-05" db="EMBL/GenBank/DDBJ databases">
        <authorList>
            <person name="Sun Q."/>
            <person name="Zhou Y."/>
        </authorList>
    </citation>
    <scope>NUCLEOTIDE SEQUENCE</scope>
    <source>
        <strain evidence="7">CGMCC 4.5581</strain>
    </source>
</reference>
<comment type="subunit">
    <text evidence="3">Homodimer.</text>
</comment>
<evidence type="ECO:0000256" key="3">
    <source>
        <dbReference type="HAMAP-Rule" id="MF_01151"/>
    </source>
</evidence>
<dbReference type="InterPro" id="IPR009012">
    <property type="entry name" value="GrpE_head"/>
</dbReference>
<comment type="function">
    <text evidence="3 4">Participates actively in the response to hyperosmotic and heat shock by preventing the aggregation of stress-denatured proteins, in association with DnaK and GrpE. It is the nucleotide exchange factor for DnaK and may function as a thermosensor. Unfolded proteins bind initially to DnaJ; upon interaction with the DnaJ-bound protein, DnaK hydrolyzes its bound ATP, resulting in the formation of a stable complex. GrpE releases ADP from DnaK; ATP binding to DnaK triggers the release of the substrate protein, thus completing the reaction cycle. Several rounds of ATP-dependent interactions between DnaJ, DnaK and GrpE are required for fully efficient folding.</text>
</comment>
<dbReference type="Proteomes" id="UP000648663">
    <property type="component" value="Unassembled WGS sequence"/>
</dbReference>
<dbReference type="GO" id="GO:0042803">
    <property type="term" value="F:protein homodimerization activity"/>
    <property type="evidence" value="ECO:0007669"/>
    <property type="project" value="InterPro"/>
</dbReference>
<evidence type="ECO:0000256" key="4">
    <source>
        <dbReference type="RuleBase" id="RU000639"/>
    </source>
</evidence>
<dbReference type="PANTHER" id="PTHR21237">
    <property type="entry name" value="GRPE PROTEIN"/>
    <property type="match status" value="1"/>
</dbReference>
<evidence type="ECO:0000313" key="7">
    <source>
        <dbReference type="EMBL" id="GGL53398.1"/>
    </source>
</evidence>
<dbReference type="GO" id="GO:0051082">
    <property type="term" value="F:unfolded protein binding"/>
    <property type="evidence" value="ECO:0007669"/>
    <property type="project" value="TreeGrafter"/>
</dbReference>
<dbReference type="SUPFAM" id="SSF51064">
    <property type="entry name" value="Head domain of nucleotide exchange factor GrpE"/>
    <property type="match status" value="1"/>
</dbReference>
<keyword evidence="10" id="KW-1185">Reference proteome</keyword>
<name>A0A846LP97_9ACTN</name>
<gene>
    <name evidence="3 7" type="primary">grpE</name>
    <name evidence="8" type="ORF">FB380_001711</name>
    <name evidence="7" type="ORF">GCM10011589_06850</name>
</gene>
<dbReference type="EMBL" id="BMMI01000001">
    <property type="protein sequence ID" value="GGL53398.1"/>
    <property type="molecule type" value="Genomic_DNA"/>
</dbReference>
<dbReference type="GO" id="GO:0051087">
    <property type="term" value="F:protein-folding chaperone binding"/>
    <property type="evidence" value="ECO:0007669"/>
    <property type="project" value="InterPro"/>
</dbReference>
<dbReference type="GO" id="GO:0005737">
    <property type="term" value="C:cytoplasm"/>
    <property type="evidence" value="ECO:0007669"/>
    <property type="project" value="UniProtKB-SubCell"/>
</dbReference>
<protein>
    <recommendedName>
        <fullName evidence="3 4">Protein GrpE</fullName>
    </recommendedName>
    <alternativeName>
        <fullName evidence="3">HSP-70 cofactor</fullName>
    </alternativeName>
</protein>
<keyword evidence="3 4" id="KW-0346">Stress response</keyword>
<dbReference type="PRINTS" id="PR00773">
    <property type="entry name" value="GRPEPROTEIN"/>
</dbReference>
<feature type="region of interest" description="Disordered" evidence="6">
    <location>
        <begin position="1"/>
        <end position="79"/>
    </location>
</feature>
<dbReference type="SUPFAM" id="SSF58014">
    <property type="entry name" value="Coiled-coil domain of nucleotide exchange factor GrpE"/>
    <property type="match status" value="1"/>
</dbReference>
<dbReference type="GO" id="GO:0006457">
    <property type="term" value="P:protein folding"/>
    <property type="evidence" value="ECO:0007669"/>
    <property type="project" value="InterPro"/>
</dbReference>
<dbReference type="HAMAP" id="MF_01151">
    <property type="entry name" value="GrpE"/>
    <property type="match status" value="1"/>
</dbReference>
<comment type="subcellular location">
    <subcellularLocation>
        <location evidence="3">Cytoplasm</location>
    </subcellularLocation>
</comment>
<evidence type="ECO:0000313" key="9">
    <source>
        <dbReference type="Proteomes" id="UP000552836"/>
    </source>
</evidence>
<keyword evidence="2 3" id="KW-0143">Chaperone</keyword>
<reference evidence="8 9" key="3">
    <citation type="submission" date="2020-02" db="EMBL/GenBank/DDBJ databases">
        <title>Sequencing the genomes of 1000 actinobacteria strains.</title>
        <authorList>
            <person name="Klenk H.-P."/>
        </authorList>
    </citation>
    <scope>NUCLEOTIDE SEQUENCE [LARGE SCALE GENOMIC DNA]</scope>
    <source>
        <strain evidence="8 9">DSM 45201</strain>
    </source>
</reference>
<dbReference type="Gene3D" id="2.30.22.10">
    <property type="entry name" value="Head domain of nucleotide exchange factor GrpE"/>
    <property type="match status" value="1"/>
</dbReference>
<evidence type="ECO:0000256" key="6">
    <source>
        <dbReference type="SAM" id="MobiDB-lite"/>
    </source>
</evidence>